<dbReference type="SMART" id="SM00387">
    <property type="entry name" value="HATPase_c"/>
    <property type="match status" value="1"/>
</dbReference>
<evidence type="ECO:0000256" key="1">
    <source>
        <dbReference type="ARBA" id="ARBA00000085"/>
    </source>
</evidence>
<organism evidence="14 15">
    <name type="scientific">Desulfotignum phosphitoxidans DSM 13687</name>
    <dbReference type="NCBI Taxonomy" id="1286635"/>
    <lineage>
        <taxon>Bacteria</taxon>
        <taxon>Pseudomonadati</taxon>
        <taxon>Thermodesulfobacteriota</taxon>
        <taxon>Desulfobacteria</taxon>
        <taxon>Desulfobacterales</taxon>
        <taxon>Desulfobacteraceae</taxon>
        <taxon>Desulfotignum</taxon>
    </lineage>
</organism>
<evidence type="ECO:0000256" key="7">
    <source>
        <dbReference type="ARBA" id="ARBA00022840"/>
    </source>
</evidence>
<dbReference type="SUPFAM" id="SSF47384">
    <property type="entry name" value="Homodimeric domain of signal transducing histidine kinase"/>
    <property type="match status" value="1"/>
</dbReference>
<dbReference type="InterPro" id="IPR005467">
    <property type="entry name" value="His_kinase_dom"/>
</dbReference>
<dbReference type="InterPro" id="IPR011006">
    <property type="entry name" value="CheY-like_superfamily"/>
</dbReference>
<evidence type="ECO:0000256" key="4">
    <source>
        <dbReference type="ARBA" id="ARBA00022679"/>
    </source>
</evidence>
<dbReference type="EMBL" id="APJX01000001">
    <property type="protein sequence ID" value="EMS80990.1"/>
    <property type="molecule type" value="Genomic_DNA"/>
</dbReference>
<dbReference type="CDD" id="cd17546">
    <property type="entry name" value="REC_hyHK_CKI1_RcsC-like"/>
    <property type="match status" value="1"/>
</dbReference>
<dbReference type="Gene3D" id="3.30.450.40">
    <property type="match status" value="1"/>
</dbReference>
<feature type="modified residue" description="4-aspartylphosphate" evidence="9">
    <location>
        <position position="759"/>
    </location>
</feature>
<evidence type="ECO:0000256" key="3">
    <source>
        <dbReference type="ARBA" id="ARBA00022553"/>
    </source>
</evidence>
<keyword evidence="5" id="KW-0547">Nucleotide-binding</keyword>
<name>S0G234_9BACT</name>
<dbReference type="RefSeq" id="WP_006963596.1">
    <property type="nucleotide sequence ID" value="NZ_APJX01000001.1"/>
</dbReference>
<evidence type="ECO:0000256" key="11">
    <source>
        <dbReference type="SAM" id="Phobius"/>
    </source>
</evidence>
<dbReference type="InterPro" id="IPR029016">
    <property type="entry name" value="GAF-like_dom_sf"/>
</dbReference>
<dbReference type="PRINTS" id="PR00344">
    <property type="entry name" value="BCTRLSENSOR"/>
</dbReference>
<keyword evidence="3 9" id="KW-0597">Phosphoprotein</keyword>
<evidence type="ECO:0000256" key="2">
    <source>
        <dbReference type="ARBA" id="ARBA00012438"/>
    </source>
</evidence>
<keyword evidence="11" id="KW-0812">Transmembrane</keyword>
<sequence length="852" mass="95497">MEKDKELYNSLVLDTYVKLINEKYPEILIDDLMEYAGIENYEIGDYSVWFTQAQVNRFHEKLSSLTDNLKIAREAGRFAAHPRCLGEIRGMILSLGGIRNAFKMIGNYAKRLNRSSIYTTKSIGRNKIQIRVTPKKGVREKEFQCQNRIGNFTGIADIFYNKDITIDHPKCLFKGDDSCTYVISWKESAHSVLNRLKWLSGLATLVLFPVYMFGGVPVVTGQVAMGSFIVFLILGWGAQTAGTSRLKRSLNEIYENKEDLLKQIDINAENSRAIIDIGHALRMELTDSDIFNRIAEITGRRLKYDRVMIMIANEAVTQLIYRGGFGFTPKEMAFLEKYTISLQEPSEGVFFKSFNQNKPILVNDMKQLKEKSTRRSFSLAEQIQPVAFICCPITFEDTVIGIIVAGNVETPKKMGRNDKHLVMGVAQQIGGAYHKQTFEIQRNEFNHQLAELQKMKTLGILSGGIAHDFNNILSPIIGYTDLCLSIIPEEHEIRHFLSRIRKASVRAQDLVKQILTFSTQVEQKNVRLKMGGVVNEALQLLKATLPATIEIKQHIAPRLSPILADPTQIHQVIMNLCTNAYHAMKKNGGILSVSLDQKKIDPKSLGDQHHLAPGPYIRLTVSDTGHGMDKETLEKIFEPYFTTKKKGTGTGLGLSITHGIVTRMKGHISVTSTPDQGTCFNIYLPQIIVEDTPVHFVTDNSIPSGSESILVVDDDELILDLITETLQRLGYDITACNDSTLAYDTFCRTPDAFDLIITDMTMPGMTGVDLAHATLKIRPDIPIVLCTGYSDTIDENMAKAIGFKSFLMKPVGVQQLATCLRKMLNNTGDPGRKKEKRQADNLVQSSFDSESE</sequence>
<dbReference type="Gene3D" id="3.30.565.10">
    <property type="entry name" value="Histidine kinase-like ATPase, C-terminal domain"/>
    <property type="match status" value="1"/>
</dbReference>
<evidence type="ECO:0000256" key="5">
    <source>
        <dbReference type="ARBA" id="ARBA00022741"/>
    </source>
</evidence>
<dbReference type="GO" id="GO:0005524">
    <property type="term" value="F:ATP binding"/>
    <property type="evidence" value="ECO:0007669"/>
    <property type="project" value="UniProtKB-KW"/>
</dbReference>
<feature type="transmembrane region" description="Helical" evidence="11">
    <location>
        <begin position="196"/>
        <end position="213"/>
    </location>
</feature>
<dbReference type="InterPro" id="IPR003018">
    <property type="entry name" value="GAF"/>
</dbReference>
<dbReference type="EC" id="2.7.13.3" evidence="2"/>
<dbReference type="SMART" id="SM00065">
    <property type="entry name" value="GAF"/>
    <property type="match status" value="1"/>
</dbReference>
<dbReference type="InterPro" id="IPR001789">
    <property type="entry name" value="Sig_transdc_resp-reg_receiver"/>
</dbReference>
<gene>
    <name evidence="14" type="ORF">Dpo_1c01210</name>
</gene>
<dbReference type="PROSITE" id="PS50109">
    <property type="entry name" value="HIS_KIN"/>
    <property type="match status" value="1"/>
</dbReference>
<comment type="caution">
    <text evidence="14">The sequence shown here is derived from an EMBL/GenBank/DDBJ whole genome shotgun (WGS) entry which is preliminary data.</text>
</comment>
<dbReference type="PATRIC" id="fig|1286635.3.peg.139"/>
<dbReference type="PROSITE" id="PS50110">
    <property type="entry name" value="RESPONSE_REGULATORY"/>
    <property type="match status" value="1"/>
</dbReference>
<dbReference type="SMART" id="SM00388">
    <property type="entry name" value="HisKA"/>
    <property type="match status" value="1"/>
</dbReference>
<evidence type="ECO:0000256" key="9">
    <source>
        <dbReference type="PROSITE-ProRule" id="PRU00169"/>
    </source>
</evidence>
<keyword evidence="11" id="KW-1133">Transmembrane helix</keyword>
<keyword evidence="11" id="KW-0472">Membrane</keyword>
<dbReference type="SUPFAM" id="SSF52172">
    <property type="entry name" value="CheY-like"/>
    <property type="match status" value="1"/>
</dbReference>
<keyword evidence="15" id="KW-1185">Reference proteome</keyword>
<dbReference type="SMART" id="SM00448">
    <property type="entry name" value="REC"/>
    <property type="match status" value="1"/>
</dbReference>
<feature type="domain" description="Response regulatory" evidence="13">
    <location>
        <begin position="708"/>
        <end position="824"/>
    </location>
</feature>
<dbReference type="OrthoDB" id="9769359at2"/>
<dbReference type="AlphaFoldDB" id="S0G234"/>
<dbReference type="InterPro" id="IPR004358">
    <property type="entry name" value="Sig_transdc_His_kin-like_C"/>
</dbReference>
<dbReference type="InterPro" id="IPR036097">
    <property type="entry name" value="HisK_dim/P_sf"/>
</dbReference>
<dbReference type="SUPFAM" id="SSF55874">
    <property type="entry name" value="ATPase domain of HSP90 chaperone/DNA topoisomerase II/histidine kinase"/>
    <property type="match status" value="1"/>
</dbReference>
<evidence type="ECO:0000313" key="14">
    <source>
        <dbReference type="EMBL" id="EMS80990.1"/>
    </source>
</evidence>
<dbReference type="Pfam" id="PF02518">
    <property type="entry name" value="HATPase_c"/>
    <property type="match status" value="1"/>
</dbReference>
<feature type="compositionally biased region" description="Polar residues" evidence="10">
    <location>
        <begin position="841"/>
        <end position="852"/>
    </location>
</feature>
<feature type="region of interest" description="Disordered" evidence="10">
    <location>
        <begin position="827"/>
        <end position="852"/>
    </location>
</feature>
<protein>
    <recommendedName>
        <fullName evidence="2">histidine kinase</fullName>
        <ecNumber evidence="2">2.7.13.3</ecNumber>
    </recommendedName>
</protein>
<keyword evidence="4 14" id="KW-0808">Transferase</keyword>
<comment type="catalytic activity">
    <reaction evidence="1">
        <text>ATP + protein L-histidine = ADP + protein N-phospho-L-histidine.</text>
        <dbReference type="EC" id="2.7.13.3"/>
    </reaction>
</comment>
<dbReference type="Pfam" id="PF01590">
    <property type="entry name" value="GAF"/>
    <property type="match status" value="1"/>
</dbReference>
<dbReference type="InterPro" id="IPR036890">
    <property type="entry name" value="HATPase_C_sf"/>
</dbReference>
<dbReference type="Pfam" id="PF00072">
    <property type="entry name" value="Response_reg"/>
    <property type="match status" value="1"/>
</dbReference>
<accession>S0G234</accession>
<proteinExistence type="predicted"/>
<dbReference type="Proteomes" id="UP000014216">
    <property type="component" value="Unassembled WGS sequence"/>
</dbReference>
<keyword evidence="7" id="KW-0067">ATP-binding</keyword>
<dbReference type="PANTHER" id="PTHR43065:SF46">
    <property type="entry name" value="C4-DICARBOXYLATE TRANSPORT SENSOR PROTEIN DCTB"/>
    <property type="match status" value="1"/>
</dbReference>
<evidence type="ECO:0000256" key="6">
    <source>
        <dbReference type="ARBA" id="ARBA00022777"/>
    </source>
</evidence>
<evidence type="ECO:0000259" key="13">
    <source>
        <dbReference type="PROSITE" id="PS50110"/>
    </source>
</evidence>
<dbReference type="InterPro" id="IPR003594">
    <property type="entry name" value="HATPase_dom"/>
</dbReference>
<evidence type="ECO:0000259" key="12">
    <source>
        <dbReference type="PROSITE" id="PS50109"/>
    </source>
</evidence>
<dbReference type="Gene3D" id="1.10.287.130">
    <property type="match status" value="1"/>
</dbReference>
<keyword evidence="8" id="KW-0902">Two-component regulatory system</keyword>
<dbReference type="SUPFAM" id="SSF55781">
    <property type="entry name" value="GAF domain-like"/>
    <property type="match status" value="1"/>
</dbReference>
<dbReference type="Gene3D" id="3.40.50.2300">
    <property type="match status" value="1"/>
</dbReference>
<dbReference type="Pfam" id="PF00512">
    <property type="entry name" value="HisKA"/>
    <property type="match status" value="1"/>
</dbReference>
<evidence type="ECO:0000313" key="15">
    <source>
        <dbReference type="Proteomes" id="UP000014216"/>
    </source>
</evidence>
<feature type="domain" description="Histidine kinase" evidence="12">
    <location>
        <begin position="464"/>
        <end position="688"/>
    </location>
</feature>
<dbReference type="PANTHER" id="PTHR43065">
    <property type="entry name" value="SENSOR HISTIDINE KINASE"/>
    <property type="match status" value="1"/>
</dbReference>
<dbReference type="CDD" id="cd00082">
    <property type="entry name" value="HisKA"/>
    <property type="match status" value="1"/>
</dbReference>
<reference evidence="14 15" key="1">
    <citation type="journal article" date="2013" name="Genome Announc.">
        <title>Draft Genome Sequence of Desulfotignum phosphitoxidans DSM 13687 Strain FiPS-3.</title>
        <authorList>
            <person name="Poehlein A."/>
            <person name="Daniel R."/>
            <person name="Simeonova D.D."/>
        </authorList>
    </citation>
    <scope>NUCLEOTIDE SEQUENCE [LARGE SCALE GENOMIC DNA]</scope>
    <source>
        <strain evidence="14 15">DSM 13687</strain>
    </source>
</reference>
<dbReference type="GO" id="GO:0000155">
    <property type="term" value="F:phosphorelay sensor kinase activity"/>
    <property type="evidence" value="ECO:0007669"/>
    <property type="project" value="InterPro"/>
</dbReference>
<evidence type="ECO:0000256" key="10">
    <source>
        <dbReference type="SAM" id="MobiDB-lite"/>
    </source>
</evidence>
<keyword evidence="6 14" id="KW-0418">Kinase</keyword>
<dbReference type="InterPro" id="IPR003661">
    <property type="entry name" value="HisK_dim/P_dom"/>
</dbReference>
<evidence type="ECO:0000256" key="8">
    <source>
        <dbReference type="ARBA" id="ARBA00023012"/>
    </source>
</evidence>